<dbReference type="OrthoDB" id="9790390at2"/>
<dbReference type="GO" id="GO:0015035">
    <property type="term" value="F:protein-disulfide reductase activity"/>
    <property type="evidence" value="ECO:0007669"/>
    <property type="project" value="UniProtKB-UniRule"/>
</dbReference>
<sequence>MSEHIVEITLENAQAQLIEESFNRPVLIDFWAEWCEPCKSLMPVLEKLANEYAGQFLLAKVNADELNMIASQFGVRSLPTVMVMKDGQPVDGFNGAQPEQTVRELLNKYLPKPWELALGRAKLLMEEEKYGEAIAELTPAYEESMQAAAVLFALVDCYINIKRFEQAEELLDSVKLVDQQDAEYGNLRSQLDIAKQAGKSPEIETLEAALAADPDNIDTKMQLAAQYTHGEYHKDALELLFPLLRKSLNAKDGEVKKQYVDILAVLGKGDPLAVEYQRKLYTLMY</sequence>
<keyword evidence="3" id="KW-0249">Electron transport</keyword>
<evidence type="ECO:0000256" key="6">
    <source>
        <dbReference type="NCBIfam" id="TIGR01068"/>
    </source>
</evidence>
<keyword evidence="4" id="KW-1015">Disulfide bond</keyword>
<dbReference type="Proteomes" id="UP000001947">
    <property type="component" value="Chromosome"/>
</dbReference>
<dbReference type="InterPro" id="IPR036249">
    <property type="entry name" value="Thioredoxin-like_sf"/>
</dbReference>
<keyword evidence="2" id="KW-0813">Transport</keyword>
<dbReference type="SUPFAM" id="SSF52833">
    <property type="entry name" value="Thioredoxin-like"/>
    <property type="match status" value="1"/>
</dbReference>
<dbReference type="InterPro" id="IPR013766">
    <property type="entry name" value="Thioredoxin_domain"/>
</dbReference>
<protein>
    <recommendedName>
        <fullName evidence="6">Thioredoxin</fullName>
    </recommendedName>
</protein>
<dbReference type="GO" id="GO:0006950">
    <property type="term" value="P:response to stress"/>
    <property type="evidence" value="ECO:0007669"/>
    <property type="project" value="UniProtKB-ARBA"/>
</dbReference>
<evidence type="ECO:0000313" key="9">
    <source>
        <dbReference type="Proteomes" id="UP000001947"/>
    </source>
</evidence>
<dbReference type="AlphaFoldDB" id="Q21L36"/>
<dbReference type="EMBL" id="CP000282">
    <property type="protein sequence ID" value="ABD80593.1"/>
    <property type="molecule type" value="Genomic_DNA"/>
</dbReference>
<dbReference type="HOGENOM" id="CLU_046120_1_0_6"/>
<evidence type="ECO:0000256" key="2">
    <source>
        <dbReference type="ARBA" id="ARBA00022448"/>
    </source>
</evidence>
<dbReference type="eggNOG" id="COG3118">
    <property type="taxonomic scope" value="Bacteria"/>
</dbReference>
<dbReference type="InterPro" id="IPR017937">
    <property type="entry name" value="Thioredoxin_CS"/>
</dbReference>
<organism evidence="8 9">
    <name type="scientific">Saccharophagus degradans (strain 2-40 / ATCC 43961 / DSM 17024)</name>
    <dbReference type="NCBI Taxonomy" id="203122"/>
    <lineage>
        <taxon>Bacteria</taxon>
        <taxon>Pseudomonadati</taxon>
        <taxon>Pseudomonadota</taxon>
        <taxon>Gammaproteobacteria</taxon>
        <taxon>Cellvibrionales</taxon>
        <taxon>Cellvibrionaceae</taxon>
        <taxon>Saccharophagus</taxon>
    </lineage>
</organism>
<evidence type="ECO:0000256" key="1">
    <source>
        <dbReference type="ARBA" id="ARBA00008987"/>
    </source>
</evidence>
<accession>Q21L36</accession>
<reference evidence="8 9" key="1">
    <citation type="journal article" date="2008" name="PLoS Genet.">
        <title>Complete genome sequence of the complex carbohydrate-degrading marine bacterium, Saccharophagus degradans strain 2-40 T.</title>
        <authorList>
            <person name="Weiner R.M."/>
            <person name="Taylor L.E.II."/>
            <person name="Henrissat B."/>
            <person name="Hauser L."/>
            <person name="Land M."/>
            <person name="Coutinho P.M."/>
            <person name="Rancurel C."/>
            <person name="Saunders E.H."/>
            <person name="Longmire A.G."/>
            <person name="Zhang H."/>
            <person name="Bayer E.A."/>
            <person name="Gilbert H.J."/>
            <person name="Larimer F."/>
            <person name="Zhulin I.B."/>
            <person name="Ekborg N.A."/>
            <person name="Lamed R."/>
            <person name="Richardson P.M."/>
            <person name="Borovok I."/>
            <person name="Hutcheson S."/>
        </authorList>
    </citation>
    <scope>NUCLEOTIDE SEQUENCE [LARGE SCALE GENOMIC DNA]</scope>
    <source>
        <strain evidence="9">2-40 / ATCC 43961 / DSM 17024</strain>
    </source>
</reference>
<evidence type="ECO:0000256" key="5">
    <source>
        <dbReference type="ARBA" id="ARBA00023284"/>
    </source>
</evidence>
<keyword evidence="5" id="KW-0676">Redox-active center</keyword>
<dbReference type="GeneID" id="98613006"/>
<gene>
    <name evidence="8" type="ordered locus">Sde_1331</name>
</gene>
<name>Q21L36_SACD2</name>
<dbReference type="STRING" id="203122.Sde_1331"/>
<dbReference type="Pfam" id="PF00085">
    <property type="entry name" value="Thioredoxin"/>
    <property type="match status" value="1"/>
</dbReference>
<keyword evidence="9" id="KW-1185">Reference proteome</keyword>
<dbReference type="CDD" id="cd02956">
    <property type="entry name" value="ybbN"/>
    <property type="match status" value="1"/>
</dbReference>
<evidence type="ECO:0000256" key="3">
    <source>
        <dbReference type="ARBA" id="ARBA00022982"/>
    </source>
</evidence>
<dbReference type="FunFam" id="3.40.30.10:FF:000001">
    <property type="entry name" value="Thioredoxin"/>
    <property type="match status" value="1"/>
</dbReference>
<evidence type="ECO:0000256" key="4">
    <source>
        <dbReference type="ARBA" id="ARBA00023157"/>
    </source>
</evidence>
<dbReference type="KEGG" id="sde:Sde_1331"/>
<dbReference type="PANTHER" id="PTHR45663">
    <property type="entry name" value="GEO12009P1"/>
    <property type="match status" value="1"/>
</dbReference>
<dbReference type="Pfam" id="PF14561">
    <property type="entry name" value="TPR_20"/>
    <property type="match status" value="1"/>
</dbReference>
<comment type="similarity">
    <text evidence="1">Belongs to the thioredoxin family.</text>
</comment>
<dbReference type="InterPro" id="IPR005746">
    <property type="entry name" value="Thioredoxin"/>
</dbReference>
<dbReference type="PANTHER" id="PTHR45663:SF11">
    <property type="entry name" value="GEO12009P1"/>
    <property type="match status" value="1"/>
</dbReference>
<dbReference type="InterPro" id="IPR011990">
    <property type="entry name" value="TPR-like_helical_dom_sf"/>
</dbReference>
<evidence type="ECO:0000313" key="8">
    <source>
        <dbReference type="EMBL" id="ABD80593.1"/>
    </source>
</evidence>
<proteinExistence type="inferred from homology"/>
<dbReference type="PROSITE" id="PS00194">
    <property type="entry name" value="THIOREDOXIN_1"/>
    <property type="match status" value="1"/>
</dbReference>
<dbReference type="Pfam" id="PF14559">
    <property type="entry name" value="TPR_19"/>
    <property type="match status" value="1"/>
</dbReference>
<dbReference type="Gene3D" id="1.25.40.10">
    <property type="entry name" value="Tetratricopeptide repeat domain"/>
    <property type="match status" value="2"/>
</dbReference>
<dbReference type="PRINTS" id="PR00421">
    <property type="entry name" value="THIOREDOXIN"/>
</dbReference>
<dbReference type="NCBIfam" id="TIGR01068">
    <property type="entry name" value="thioredoxin"/>
    <property type="match status" value="1"/>
</dbReference>
<feature type="domain" description="Thioredoxin" evidence="7">
    <location>
        <begin position="1"/>
        <end position="111"/>
    </location>
</feature>
<dbReference type="Gene3D" id="3.40.30.10">
    <property type="entry name" value="Glutaredoxin"/>
    <property type="match status" value="1"/>
</dbReference>
<dbReference type="SUPFAM" id="SSF48452">
    <property type="entry name" value="TPR-like"/>
    <property type="match status" value="1"/>
</dbReference>
<dbReference type="GO" id="GO:0005737">
    <property type="term" value="C:cytoplasm"/>
    <property type="evidence" value="ECO:0007669"/>
    <property type="project" value="TreeGrafter"/>
</dbReference>
<dbReference type="RefSeq" id="WP_011467813.1">
    <property type="nucleotide sequence ID" value="NC_007912.1"/>
</dbReference>
<dbReference type="PROSITE" id="PS51352">
    <property type="entry name" value="THIOREDOXIN_2"/>
    <property type="match status" value="1"/>
</dbReference>
<evidence type="ECO:0000259" key="7">
    <source>
        <dbReference type="PROSITE" id="PS51352"/>
    </source>
</evidence>